<dbReference type="SUPFAM" id="SSF56300">
    <property type="entry name" value="Metallo-dependent phosphatases"/>
    <property type="match status" value="1"/>
</dbReference>
<feature type="domain" description="Calcineurin-like phosphoesterase" evidence="1">
    <location>
        <begin position="79"/>
        <end position="269"/>
    </location>
</feature>
<reference evidence="2" key="1">
    <citation type="submission" date="2019-08" db="EMBL/GenBank/DDBJ databases">
        <authorList>
            <person name="Kucharzyk K."/>
            <person name="Murdoch R.W."/>
            <person name="Higgins S."/>
            <person name="Loffler F."/>
        </authorList>
    </citation>
    <scope>NUCLEOTIDE SEQUENCE</scope>
</reference>
<dbReference type="EMBL" id="VSSQ01019245">
    <property type="protein sequence ID" value="MPM63145.1"/>
    <property type="molecule type" value="Genomic_DNA"/>
</dbReference>
<comment type="caution">
    <text evidence="2">The sequence shown here is derived from an EMBL/GenBank/DDBJ whole genome shotgun (WGS) entry which is preliminary data.</text>
</comment>
<dbReference type="GO" id="GO:0004115">
    <property type="term" value="F:3',5'-cyclic-AMP phosphodiesterase activity"/>
    <property type="evidence" value="ECO:0007669"/>
    <property type="project" value="UniProtKB-EC"/>
</dbReference>
<keyword evidence="2" id="KW-0378">Hydrolase</keyword>
<dbReference type="Pfam" id="PF00149">
    <property type="entry name" value="Metallophos"/>
    <property type="match status" value="1"/>
</dbReference>
<evidence type="ECO:0000259" key="1">
    <source>
        <dbReference type="Pfam" id="PF00149"/>
    </source>
</evidence>
<name>A0A645BCH2_9ZZZZ</name>
<dbReference type="PANTHER" id="PTHR43143">
    <property type="entry name" value="METALLOPHOSPHOESTERASE, CALCINEURIN SUPERFAMILY"/>
    <property type="match status" value="1"/>
</dbReference>
<dbReference type="InterPro" id="IPR029052">
    <property type="entry name" value="Metallo-depent_PP-like"/>
</dbReference>
<dbReference type="Gene3D" id="3.60.21.10">
    <property type="match status" value="1"/>
</dbReference>
<dbReference type="InterPro" id="IPR004843">
    <property type="entry name" value="Calcineurin-like_PHP"/>
</dbReference>
<dbReference type="PANTHER" id="PTHR43143:SF5">
    <property type="entry name" value="SECRETED PROTEIN"/>
    <property type="match status" value="1"/>
</dbReference>
<proteinExistence type="predicted"/>
<accession>A0A645BCH2</accession>
<organism evidence="2">
    <name type="scientific">bioreactor metagenome</name>
    <dbReference type="NCBI Taxonomy" id="1076179"/>
    <lineage>
        <taxon>unclassified sequences</taxon>
        <taxon>metagenomes</taxon>
        <taxon>ecological metagenomes</taxon>
    </lineage>
</organism>
<gene>
    <name evidence="2" type="primary">cpdA_66</name>
    <name evidence="2" type="ORF">SDC9_110025</name>
</gene>
<dbReference type="EC" id="3.1.4.53" evidence="2"/>
<sequence length="349" mass="39317">MAGRCRFVGNYARMANMGKRNRWFLLVLAIVFFALCSACAAAPALPQAQPTLQPAQVSATPEPTLADTPEPTPVPTPFSIVWLADTQTMSYYNYPGALAKMGQWIADEKDGRNIRYVVQTGDAVDEGWIAKQWKNFDQLYDEFRDKLPYFPIAGNHDVGMQWHGYGPYLARPNVRSIPRFNSFEGGKAVFATFSAGGTDFLLLGAGWESELDAVGWMNDVLNRYPDRVAISLFHGYINADGTFTNIGQQMFDQVVSKHANVRLVLCGHVRGTGYRADDIDDTGDGKPDRRVNTMIYNYQHYDQNCGQLRLLTFDPVSRSIEVMTYSPVSDYFFRDDYFKAETFTLEDAF</sequence>
<evidence type="ECO:0000313" key="2">
    <source>
        <dbReference type="EMBL" id="MPM63145.1"/>
    </source>
</evidence>
<dbReference type="AlphaFoldDB" id="A0A645BCH2"/>
<dbReference type="InterPro" id="IPR051918">
    <property type="entry name" value="STPP_CPPED1"/>
</dbReference>
<protein>
    <submittedName>
        <fullName evidence="2">3',5'-cyclic adenosine monophosphate phosphodiesterase CpdA</fullName>
        <ecNumber evidence="2">3.1.4.53</ecNumber>
    </submittedName>
</protein>